<protein>
    <recommendedName>
        <fullName evidence="7">ESAT-6 protein secretion system EspG family protein</fullName>
    </recommendedName>
</protein>
<sequence>MSRGRMSISPLAAAYLCERFDSHIHPLLRVGRLAGEPTEDERTRASRAGSQDLARLGYLERDDLHPFLDDAWQLLTKPPLAVGVAVHAKRGTSFNAVCVEQGRATVQAYQADGENNDDLQDIVLSRQEYGGPAGNAVELIGDLTPGRGGTASVPTEVLDNATKRRRNNPNGTLLSALTGAGVKSADARVLATVLTAERELDGVFTARSHDRRVGRTRRPPYSVSFFTGADGCYLTQKREGGDGRQWFTVAPADRRKLTAKIDEMLRTVALPAVR</sequence>
<reference evidence="5 6" key="1">
    <citation type="submission" date="2020-08" db="EMBL/GenBank/DDBJ databases">
        <title>Sequencing the genomes of 1000 actinobacteria strains.</title>
        <authorList>
            <person name="Klenk H.-P."/>
        </authorList>
    </citation>
    <scope>NUCLEOTIDE SEQUENCE [LARGE SCALE GENOMIC DNA]</scope>
    <source>
        <strain evidence="5 6">DSM 45582</strain>
    </source>
</reference>
<evidence type="ECO:0000256" key="4">
    <source>
        <dbReference type="ARBA" id="ARBA00023186"/>
    </source>
</evidence>
<dbReference type="InterPro" id="IPR025734">
    <property type="entry name" value="EspG"/>
</dbReference>
<comment type="subcellular location">
    <subcellularLocation>
        <location evidence="1">Cytoplasm</location>
    </subcellularLocation>
</comment>
<dbReference type="RefSeq" id="WP_184476856.1">
    <property type="nucleotide sequence ID" value="NZ_JACHIV010000001.1"/>
</dbReference>
<evidence type="ECO:0000313" key="6">
    <source>
        <dbReference type="Proteomes" id="UP000580474"/>
    </source>
</evidence>
<dbReference type="EMBL" id="JACHIV010000001">
    <property type="protein sequence ID" value="MBB5067376.1"/>
    <property type="molecule type" value="Genomic_DNA"/>
</dbReference>
<evidence type="ECO:0008006" key="7">
    <source>
        <dbReference type="Google" id="ProtNLM"/>
    </source>
</evidence>
<gene>
    <name evidence="5" type="ORF">BJ969_000464</name>
</gene>
<keyword evidence="3" id="KW-0963">Cytoplasm</keyword>
<evidence type="ECO:0000256" key="1">
    <source>
        <dbReference type="ARBA" id="ARBA00004496"/>
    </source>
</evidence>
<comment type="similarity">
    <text evidence="2">Belongs to the EspG family.</text>
</comment>
<comment type="caution">
    <text evidence="5">The sequence shown here is derived from an EMBL/GenBank/DDBJ whole genome shotgun (WGS) entry which is preliminary data.</text>
</comment>
<dbReference type="Pfam" id="PF14011">
    <property type="entry name" value="ESX-1_EspG"/>
    <property type="match status" value="1"/>
</dbReference>
<organism evidence="5 6">
    <name type="scientific">Saccharopolyspora gloriosae</name>
    <dbReference type="NCBI Taxonomy" id="455344"/>
    <lineage>
        <taxon>Bacteria</taxon>
        <taxon>Bacillati</taxon>
        <taxon>Actinomycetota</taxon>
        <taxon>Actinomycetes</taxon>
        <taxon>Pseudonocardiales</taxon>
        <taxon>Pseudonocardiaceae</taxon>
        <taxon>Saccharopolyspora</taxon>
    </lineage>
</organism>
<evidence type="ECO:0000313" key="5">
    <source>
        <dbReference type="EMBL" id="MBB5067376.1"/>
    </source>
</evidence>
<proteinExistence type="inferred from homology"/>
<evidence type="ECO:0000256" key="3">
    <source>
        <dbReference type="ARBA" id="ARBA00022490"/>
    </source>
</evidence>
<accession>A0A840N5S9</accession>
<keyword evidence="6" id="KW-1185">Reference proteome</keyword>
<dbReference type="Proteomes" id="UP000580474">
    <property type="component" value="Unassembled WGS sequence"/>
</dbReference>
<evidence type="ECO:0000256" key="2">
    <source>
        <dbReference type="ARBA" id="ARBA00006411"/>
    </source>
</evidence>
<keyword evidence="4" id="KW-0143">Chaperone</keyword>
<name>A0A840N5S9_9PSEU</name>
<dbReference type="AlphaFoldDB" id="A0A840N5S9"/>